<sequence>MGQPGTKCVDYAVSWNNLRQVKAVRSPMNPSRRCAIRHDYLVNPADLGDAMALIMQRTEALAPAQRVKTTRAWVHEWCAFGSLLCRNADIGFTLHMFSDHPDFEDETFELDDLQAAEWVGKARHQVRAPTAAEVRLMTLTTADIAERWNCKRETIRYFIEGGHLPAFRVGQRHRIRRDALDRFERANSIRSMLAEAAGDVSRTTLILNAVATRLRANARSARAAAS</sequence>
<dbReference type="EMBL" id="QYBB01000001">
    <property type="protein sequence ID" value="RYC34055.1"/>
    <property type="molecule type" value="Genomic_DNA"/>
</dbReference>
<protein>
    <submittedName>
        <fullName evidence="2">DNA-binding protein</fullName>
    </submittedName>
</protein>
<dbReference type="InterPro" id="IPR010093">
    <property type="entry name" value="SinI_DNA-bd"/>
</dbReference>
<dbReference type="AlphaFoldDB" id="A0A4Q2UHA2"/>
<reference evidence="2 3" key="2">
    <citation type="submission" date="2019-02" db="EMBL/GenBank/DDBJ databases">
        <title>'Lichenibacterium ramalinii' gen. nov. sp. nov., 'Lichenibacterium minor' gen. nov. sp. nov.</title>
        <authorList>
            <person name="Pankratov T."/>
        </authorList>
    </citation>
    <scope>NUCLEOTIDE SEQUENCE [LARGE SCALE GENOMIC DNA]</scope>
    <source>
        <strain evidence="2 3">RmlP026</strain>
    </source>
</reference>
<dbReference type="SUPFAM" id="SSF46955">
    <property type="entry name" value="Putative DNA-binding domain"/>
    <property type="match status" value="1"/>
</dbReference>
<dbReference type="InterPro" id="IPR041657">
    <property type="entry name" value="HTH_17"/>
</dbReference>
<keyword evidence="3" id="KW-1185">Reference proteome</keyword>
<keyword evidence="2" id="KW-0238">DNA-binding</keyword>
<evidence type="ECO:0000313" key="3">
    <source>
        <dbReference type="Proteomes" id="UP000290759"/>
    </source>
</evidence>
<dbReference type="Pfam" id="PF12728">
    <property type="entry name" value="HTH_17"/>
    <property type="match status" value="1"/>
</dbReference>
<dbReference type="GO" id="GO:0003677">
    <property type="term" value="F:DNA binding"/>
    <property type="evidence" value="ECO:0007669"/>
    <property type="project" value="UniProtKB-KW"/>
</dbReference>
<evidence type="ECO:0000313" key="2">
    <source>
        <dbReference type="EMBL" id="RYC34055.1"/>
    </source>
</evidence>
<name>A0A4Q2UHA2_9HYPH</name>
<dbReference type="NCBIfam" id="TIGR01764">
    <property type="entry name" value="excise"/>
    <property type="match status" value="1"/>
</dbReference>
<organism evidence="2 3">
    <name type="scientific">Lichenibacterium minor</name>
    <dbReference type="NCBI Taxonomy" id="2316528"/>
    <lineage>
        <taxon>Bacteria</taxon>
        <taxon>Pseudomonadati</taxon>
        <taxon>Pseudomonadota</taxon>
        <taxon>Alphaproteobacteria</taxon>
        <taxon>Hyphomicrobiales</taxon>
        <taxon>Lichenihabitantaceae</taxon>
        <taxon>Lichenibacterium</taxon>
    </lineage>
</organism>
<dbReference type="InterPro" id="IPR009061">
    <property type="entry name" value="DNA-bd_dom_put_sf"/>
</dbReference>
<gene>
    <name evidence="2" type="ORF">D3273_02050</name>
</gene>
<comment type="caution">
    <text evidence="2">The sequence shown here is derived from an EMBL/GenBank/DDBJ whole genome shotgun (WGS) entry which is preliminary data.</text>
</comment>
<evidence type="ECO:0000259" key="1">
    <source>
        <dbReference type="Pfam" id="PF12728"/>
    </source>
</evidence>
<feature type="domain" description="Helix-turn-helix" evidence="1">
    <location>
        <begin position="139"/>
        <end position="187"/>
    </location>
</feature>
<accession>A0A4Q2UHA2</accession>
<dbReference type="OrthoDB" id="7872598at2"/>
<proteinExistence type="predicted"/>
<dbReference type="Proteomes" id="UP000290759">
    <property type="component" value="Unassembled WGS sequence"/>
</dbReference>
<reference evidence="2 3" key="1">
    <citation type="submission" date="2018-12" db="EMBL/GenBank/DDBJ databases">
        <authorList>
            <person name="Grouzdev D.S."/>
            <person name="Krutkina M.S."/>
        </authorList>
    </citation>
    <scope>NUCLEOTIDE SEQUENCE [LARGE SCALE GENOMIC DNA]</scope>
    <source>
        <strain evidence="2 3">RmlP026</strain>
    </source>
</reference>